<dbReference type="InterPro" id="IPR004089">
    <property type="entry name" value="MCPsignal_dom"/>
</dbReference>
<dbReference type="SUPFAM" id="SSF55781">
    <property type="entry name" value="GAF domain-like"/>
    <property type="match status" value="2"/>
</dbReference>
<evidence type="ECO:0000313" key="5">
    <source>
        <dbReference type="Proteomes" id="UP000317893"/>
    </source>
</evidence>
<protein>
    <submittedName>
        <fullName evidence="4">Methyl-accepting chemotaxis sensory transducer with GAF sensor</fullName>
    </submittedName>
</protein>
<dbReference type="SMART" id="SM00065">
    <property type="entry name" value="GAF"/>
    <property type="match status" value="2"/>
</dbReference>
<name>A0A542E187_9MICO</name>
<dbReference type="OrthoDB" id="5241933at2"/>
<organism evidence="4 5">
    <name type="scientific">Lapillicoccus jejuensis</name>
    <dbReference type="NCBI Taxonomy" id="402171"/>
    <lineage>
        <taxon>Bacteria</taxon>
        <taxon>Bacillati</taxon>
        <taxon>Actinomycetota</taxon>
        <taxon>Actinomycetes</taxon>
        <taxon>Micrococcales</taxon>
        <taxon>Intrasporangiaceae</taxon>
        <taxon>Lapillicoccus</taxon>
    </lineage>
</organism>
<dbReference type="Gene3D" id="3.30.450.40">
    <property type="match status" value="2"/>
</dbReference>
<dbReference type="PANTHER" id="PTHR32089">
    <property type="entry name" value="METHYL-ACCEPTING CHEMOTAXIS PROTEIN MCPB"/>
    <property type="match status" value="1"/>
</dbReference>
<evidence type="ECO:0000256" key="1">
    <source>
        <dbReference type="ARBA" id="ARBA00023224"/>
    </source>
</evidence>
<keyword evidence="5" id="KW-1185">Reference proteome</keyword>
<dbReference type="Gene3D" id="1.10.287.950">
    <property type="entry name" value="Methyl-accepting chemotaxis protein"/>
    <property type="match status" value="1"/>
</dbReference>
<proteinExistence type="predicted"/>
<evidence type="ECO:0000313" key="4">
    <source>
        <dbReference type="EMBL" id="TQJ09110.1"/>
    </source>
</evidence>
<dbReference type="Pfam" id="PF00015">
    <property type="entry name" value="MCPsignal"/>
    <property type="match status" value="1"/>
</dbReference>
<dbReference type="EMBL" id="VFMN01000001">
    <property type="protein sequence ID" value="TQJ09110.1"/>
    <property type="molecule type" value="Genomic_DNA"/>
</dbReference>
<evidence type="ECO:0000259" key="3">
    <source>
        <dbReference type="PROSITE" id="PS50111"/>
    </source>
</evidence>
<sequence>MKSWFTHRAADDVETATGVGELDALTRVMSVVRGAAAADDVVPAALHAVREAFGWDYGSSWTLDEAGARMCFAASSGTVSPQFEEVTRRATFTRGVGLVGRAWSTGRPVVVADLGEVADCVRAPAAREHGITSGVCLPIRVDGVVVGVVDFLSSTRMRLTQARHDALAAVAELLSTALSERRATEVQRLATQERDAVIGVLLALTGASNAEAAALGALDAVRSEFGWAYGSYWKVDPRDCALHFAVESGTVSDEFRAVTLSASFREGVGLSGRAWRTKDLVFVTDIADVHDCVRAPVAARVGVRSGICFPILVRGHVVGTMDFFATEVLTPSAERLAVLRRVGRYVSEALERITDRDLGIKVANQLTASVAEISLAATEVGVYSTRAVDRAGQVTGVVRNLDTATVEVGDVASLIRNIAEQTNLLALNATIEAARAGDAGKGFAVVASEVKQLAQATAKATADAAQKIEAIQNGARDAAAAVGEITSVIDALSVAQQKIERVIDEVVERQAALTEEFQRQNP</sequence>
<dbReference type="GO" id="GO:0007165">
    <property type="term" value="P:signal transduction"/>
    <property type="evidence" value="ECO:0007669"/>
    <property type="project" value="UniProtKB-KW"/>
</dbReference>
<dbReference type="SUPFAM" id="SSF58104">
    <property type="entry name" value="Methyl-accepting chemotaxis protein (MCP) signaling domain"/>
    <property type="match status" value="1"/>
</dbReference>
<gene>
    <name evidence="4" type="ORF">FB458_2216</name>
</gene>
<dbReference type="Pfam" id="PF13185">
    <property type="entry name" value="GAF_2"/>
    <property type="match status" value="2"/>
</dbReference>
<keyword evidence="1 2" id="KW-0807">Transducer</keyword>
<evidence type="ECO:0000256" key="2">
    <source>
        <dbReference type="PROSITE-ProRule" id="PRU00284"/>
    </source>
</evidence>
<dbReference type="PROSITE" id="PS50111">
    <property type="entry name" value="CHEMOTAXIS_TRANSDUC_2"/>
    <property type="match status" value="1"/>
</dbReference>
<dbReference type="Proteomes" id="UP000317893">
    <property type="component" value="Unassembled WGS sequence"/>
</dbReference>
<dbReference type="PANTHER" id="PTHR32089:SF112">
    <property type="entry name" value="LYSOZYME-LIKE PROTEIN-RELATED"/>
    <property type="match status" value="1"/>
</dbReference>
<dbReference type="InterPro" id="IPR029016">
    <property type="entry name" value="GAF-like_dom_sf"/>
</dbReference>
<accession>A0A542E187</accession>
<comment type="caution">
    <text evidence="4">The sequence shown here is derived from an EMBL/GenBank/DDBJ whole genome shotgun (WGS) entry which is preliminary data.</text>
</comment>
<dbReference type="RefSeq" id="WP_141848530.1">
    <property type="nucleotide sequence ID" value="NZ_BAAAPR010000005.1"/>
</dbReference>
<dbReference type="GO" id="GO:0016020">
    <property type="term" value="C:membrane"/>
    <property type="evidence" value="ECO:0007669"/>
    <property type="project" value="InterPro"/>
</dbReference>
<dbReference type="SMART" id="SM00283">
    <property type="entry name" value="MA"/>
    <property type="match status" value="1"/>
</dbReference>
<reference evidence="4 5" key="1">
    <citation type="submission" date="2019-06" db="EMBL/GenBank/DDBJ databases">
        <title>Sequencing the genomes of 1000 actinobacteria strains.</title>
        <authorList>
            <person name="Klenk H.-P."/>
        </authorList>
    </citation>
    <scope>NUCLEOTIDE SEQUENCE [LARGE SCALE GENOMIC DNA]</scope>
    <source>
        <strain evidence="4 5">DSM 18607</strain>
    </source>
</reference>
<feature type="domain" description="Methyl-accepting transducer" evidence="3">
    <location>
        <begin position="346"/>
        <end position="522"/>
    </location>
</feature>
<dbReference type="InterPro" id="IPR003018">
    <property type="entry name" value="GAF"/>
</dbReference>
<dbReference type="AlphaFoldDB" id="A0A542E187"/>